<dbReference type="RefSeq" id="WP_200972278.1">
    <property type="nucleotide sequence ID" value="NZ_CP065592.1"/>
</dbReference>
<protein>
    <recommendedName>
        <fullName evidence="7">Lysozyme</fullName>
        <ecNumber evidence="7">3.2.1.17</ecNumber>
    </recommendedName>
</protein>
<dbReference type="InterPro" id="IPR034690">
    <property type="entry name" value="Endolysin_T4_type"/>
</dbReference>
<sequence length="187" mass="20260">MTRKAIFDLVKASGGKFPDQASVDDLDAALDRLGVPRDGMVRKISDKGVALIKEFEGLRLKAYPDPATGGDPWTIGVGHTGSDVKPGLVITEAQADDLLRKDVARFERAVNKLAPITTQDQFDALVSLAFNVGEENLRSSTLLRMHNAGNHDGAANQFARWNKAAGRVMTGLTRRRTAETKLYRGAA</sequence>
<dbReference type="KEGG" id="sflv:IC614_03110"/>
<evidence type="ECO:0000256" key="1">
    <source>
        <dbReference type="ARBA" id="ARBA00000632"/>
    </source>
</evidence>
<keyword evidence="6 7" id="KW-0326">Glycosidase</keyword>
<accession>A0A7T2GKL9</accession>
<dbReference type="Gene3D" id="1.10.530.40">
    <property type="match status" value="1"/>
</dbReference>
<dbReference type="GO" id="GO:0009253">
    <property type="term" value="P:peptidoglycan catabolic process"/>
    <property type="evidence" value="ECO:0007669"/>
    <property type="project" value="InterPro"/>
</dbReference>
<dbReference type="EMBL" id="CP065592">
    <property type="protein sequence ID" value="QPQ55606.1"/>
    <property type="molecule type" value="Genomic_DNA"/>
</dbReference>
<dbReference type="SUPFAM" id="SSF53955">
    <property type="entry name" value="Lysozyme-like"/>
    <property type="match status" value="1"/>
</dbReference>
<evidence type="ECO:0000313" key="8">
    <source>
        <dbReference type="EMBL" id="QPQ55606.1"/>
    </source>
</evidence>
<keyword evidence="3 7" id="KW-0081">Bacteriolytic enzyme</keyword>
<keyword evidence="5" id="KW-1035">Host cytoplasm</keyword>
<dbReference type="InterPro" id="IPR023346">
    <property type="entry name" value="Lysozyme-like_dom_sf"/>
</dbReference>
<evidence type="ECO:0000256" key="7">
    <source>
        <dbReference type="RuleBase" id="RU003788"/>
    </source>
</evidence>
<keyword evidence="2 7" id="KW-0929">Antimicrobial</keyword>
<reference evidence="8 9" key="1">
    <citation type="submission" date="2020-11" db="EMBL/GenBank/DDBJ databases">
        <title>Genome seq and assembly of Sphingosinicella sp.</title>
        <authorList>
            <person name="Chhetri G."/>
        </authorList>
    </citation>
    <scope>NUCLEOTIDE SEQUENCE [LARGE SCALE GENOMIC DNA]</scope>
    <source>
        <strain evidence="8 9">UDD2</strain>
    </source>
</reference>
<keyword evidence="9" id="KW-1185">Reference proteome</keyword>
<evidence type="ECO:0000256" key="4">
    <source>
        <dbReference type="ARBA" id="ARBA00022801"/>
    </source>
</evidence>
<dbReference type="GO" id="GO:0042742">
    <property type="term" value="P:defense response to bacterium"/>
    <property type="evidence" value="ECO:0007669"/>
    <property type="project" value="UniProtKB-KW"/>
</dbReference>
<comment type="catalytic activity">
    <reaction evidence="1 7">
        <text>Hydrolysis of (1-&gt;4)-beta-linkages between N-acetylmuramic acid and N-acetyl-D-glucosamine residues in a peptidoglycan and between N-acetyl-D-glucosamine residues in chitodextrins.</text>
        <dbReference type="EC" id="3.2.1.17"/>
    </reaction>
</comment>
<name>A0A7T2GKL9_9SPHN</name>
<organism evidence="8 9">
    <name type="scientific">Allosphingosinicella flava</name>
    <dbReference type="NCBI Taxonomy" id="2771430"/>
    <lineage>
        <taxon>Bacteria</taxon>
        <taxon>Pseudomonadati</taxon>
        <taxon>Pseudomonadota</taxon>
        <taxon>Alphaproteobacteria</taxon>
        <taxon>Sphingomonadales</taxon>
        <taxon>Sphingomonadaceae</taxon>
        <taxon>Allosphingosinicella</taxon>
    </lineage>
</organism>
<dbReference type="HAMAP" id="MF_04110">
    <property type="entry name" value="ENDOLYSIN_T4"/>
    <property type="match status" value="1"/>
</dbReference>
<dbReference type="GO" id="GO:0003796">
    <property type="term" value="F:lysozyme activity"/>
    <property type="evidence" value="ECO:0007669"/>
    <property type="project" value="UniProtKB-EC"/>
</dbReference>
<dbReference type="Pfam" id="PF00959">
    <property type="entry name" value="Phage_lysozyme"/>
    <property type="match status" value="1"/>
</dbReference>
<dbReference type="EC" id="3.2.1.17" evidence="7"/>
<dbReference type="PANTHER" id="PTHR38107">
    <property type="match status" value="1"/>
</dbReference>
<dbReference type="GO" id="GO:0016998">
    <property type="term" value="P:cell wall macromolecule catabolic process"/>
    <property type="evidence" value="ECO:0007669"/>
    <property type="project" value="InterPro"/>
</dbReference>
<dbReference type="CDD" id="cd00737">
    <property type="entry name" value="lyz_endolysin_autolysin"/>
    <property type="match status" value="1"/>
</dbReference>
<dbReference type="Proteomes" id="UP000594873">
    <property type="component" value="Chromosome"/>
</dbReference>
<dbReference type="GO" id="GO:0031640">
    <property type="term" value="P:killing of cells of another organism"/>
    <property type="evidence" value="ECO:0007669"/>
    <property type="project" value="UniProtKB-KW"/>
</dbReference>
<keyword evidence="4 7" id="KW-0378">Hydrolase</keyword>
<evidence type="ECO:0000256" key="6">
    <source>
        <dbReference type="ARBA" id="ARBA00023295"/>
    </source>
</evidence>
<evidence type="ECO:0000313" key="9">
    <source>
        <dbReference type="Proteomes" id="UP000594873"/>
    </source>
</evidence>
<comment type="similarity">
    <text evidence="7">Belongs to the glycosyl hydrolase 24 family.</text>
</comment>
<dbReference type="InterPro" id="IPR002196">
    <property type="entry name" value="Glyco_hydro_24"/>
</dbReference>
<dbReference type="InterPro" id="IPR051018">
    <property type="entry name" value="Bacteriophage_GH24"/>
</dbReference>
<gene>
    <name evidence="8" type="ORF">IC614_03110</name>
</gene>
<dbReference type="InterPro" id="IPR033907">
    <property type="entry name" value="Endolysin_autolysin"/>
</dbReference>
<proteinExistence type="inferred from homology"/>
<evidence type="ECO:0000256" key="2">
    <source>
        <dbReference type="ARBA" id="ARBA00022529"/>
    </source>
</evidence>
<evidence type="ECO:0000256" key="5">
    <source>
        <dbReference type="ARBA" id="ARBA00023200"/>
    </source>
</evidence>
<dbReference type="AlphaFoldDB" id="A0A7T2GKL9"/>
<dbReference type="InterPro" id="IPR023347">
    <property type="entry name" value="Lysozyme_dom_sf"/>
</dbReference>
<dbReference type="PANTHER" id="PTHR38107:SF3">
    <property type="entry name" value="LYSOZYME RRRD-RELATED"/>
    <property type="match status" value="1"/>
</dbReference>
<evidence type="ECO:0000256" key="3">
    <source>
        <dbReference type="ARBA" id="ARBA00022638"/>
    </source>
</evidence>